<keyword evidence="1" id="KW-0496">Mitochondrion</keyword>
<dbReference type="AlphaFoldDB" id="A0A086KDG9"/>
<feature type="compositionally biased region" description="Basic and acidic residues" evidence="2">
    <location>
        <begin position="976"/>
        <end position="989"/>
    </location>
</feature>
<dbReference type="SUPFAM" id="SSF55874">
    <property type="entry name" value="ATPase domain of HSP90 chaperone/DNA topoisomerase II/histidine kinase"/>
    <property type="match status" value="1"/>
</dbReference>
<keyword evidence="1 4" id="KW-0418">Kinase</keyword>
<feature type="domain" description="Histidine kinase/HSP90-like ATPase" evidence="3">
    <location>
        <begin position="790"/>
        <end position="963"/>
    </location>
</feature>
<dbReference type="EC" id="2.7.11.-" evidence="1"/>
<protein>
    <recommendedName>
        <fullName evidence="1">Protein-serine/threonine kinase</fullName>
        <ecNumber evidence="1">2.7.11.-</ecNumber>
    </recommendedName>
</protein>
<comment type="subcellular location">
    <subcellularLocation>
        <location evidence="1">Mitochondrion matrix</location>
    </subcellularLocation>
</comment>
<dbReference type="GO" id="GO:0010906">
    <property type="term" value="P:regulation of glucose metabolic process"/>
    <property type="evidence" value="ECO:0007669"/>
    <property type="project" value="TreeGrafter"/>
</dbReference>
<organism evidence="4 5">
    <name type="scientific">Toxoplasma gondii p89</name>
    <dbReference type="NCBI Taxonomy" id="943119"/>
    <lineage>
        <taxon>Eukaryota</taxon>
        <taxon>Sar</taxon>
        <taxon>Alveolata</taxon>
        <taxon>Apicomplexa</taxon>
        <taxon>Conoidasida</taxon>
        <taxon>Coccidia</taxon>
        <taxon>Eucoccidiorida</taxon>
        <taxon>Eimeriorina</taxon>
        <taxon>Sarcocystidae</taxon>
        <taxon>Toxoplasma</taxon>
    </lineage>
</organism>
<feature type="region of interest" description="Disordered" evidence="2">
    <location>
        <begin position="966"/>
        <end position="1006"/>
    </location>
</feature>
<proteinExistence type="inferred from homology"/>
<evidence type="ECO:0000259" key="3">
    <source>
        <dbReference type="SMART" id="SM00387"/>
    </source>
</evidence>
<dbReference type="PANTHER" id="PTHR11947">
    <property type="entry name" value="PYRUVATE DEHYDROGENASE KINASE"/>
    <property type="match status" value="1"/>
</dbReference>
<dbReference type="PRINTS" id="PR00344">
    <property type="entry name" value="BCTRLSENSOR"/>
</dbReference>
<dbReference type="Pfam" id="PF02518">
    <property type="entry name" value="HATPase_c"/>
    <property type="match status" value="1"/>
</dbReference>
<name>A0A086KDG9_TOXGO</name>
<evidence type="ECO:0000313" key="4">
    <source>
        <dbReference type="EMBL" id="KFG42437.1"/>
    </source>
</evidence>
<gene>
    <name evidence="4" type="ORF">TGP89_227050</name>
</gene>
<dbReference type="SMART" id="SM00387">
    <property type="entry name" value="HATPase_c"/>
    <property type="match status" value="1"/>
</dbReference>
<dbReference type="GO" id="GO:0004740">
    <property type="term" value="F:pyruvate dehydrogenase (acetyl-transferring) kinase activity"/>
    <property type="evidence" value="ECO:0007669"/>
    <property type="project" value="TreeGrafter"/>
</dbReference>
<dbReference type="EMBL" id="AEYI02001020">
    <property type="protein sequence ID" value="KFG42437.1"/>
    <property type="molecule type" value="Genomic_DNA"/>
</dbReference>
<comment type="caution">
    <text evidence="4">The sequence shown here is derived from an EMBL/GenBank/DDBJ whole genome shotgun (WGS) entry which is preliminary data.</text>
</comment>
<evidence type="ECO:0000256" key="2">
    <source>
        <dbReference type="SAM" id="MobiDB-lite"/>
    </source>
</evidence>
<comment type="similarity">
    <text evidence="1">Belongs to the PDK/BCKDK protein kinase family.</text>
</comment>
<dbReference type="Gene3D" id="3.30.565.10">
    <property type="entry name" value="Histidine kinase-like ATPase, C-terminal domain"/>
    <property type="match status" value="1"/>
</dbReference>
<reference evidence="4 5" key="1">
    <citation type="submission" date="2014-03" db="EMBL/GenBank/DDBJ databases">
        <authorList>
            <person name="Sibley D."/>
            <person name="Venepally P."/>
            <person name="Karamycheva S."/>
            <person name="Hadjithomas M."/>
            <person name="Khan A."/>
            <person name="Brunk B."/>
            <person name="Roos D."/>
            <person name="Caler E."/>
            <person name="Lorenzi H."/>
        </authorList>
    </citation>
    <scope>NUCLEOTIDE SEQUENCE [LARGE SCALE GENOMIC DNA]</scope>
    <source>
        <strain evidence="5">p89</strain>
    </source>
</reference>
<dbReference type="InterPro" id="IPR036890">
    <property type="entry name" value="HATPase_C_sf"/>
</dbReference>
<dbReference type="InterPro" id="IPR004358">
    <property type="entry name" value="Sig_transdc_His_kin-like_C"/>
</dbReference>
<keyword evidence="1" id="KW-0547">Nucleotide-binding</keyword>
<dbReference type="InterPro" id="IPR039028">
    <property type="entry name" value="BCKD/PDK"/>
</dbReference>
<dbReference type="Proteomes" id="UP000028828">
    <property type="component" value="Unassembled WGS sequence"/>
</dbReference>
<dbReference type="PANTHER" id="PTHR11947:SF3">
    <property type="entry name" value="[PYRUVATE DEHYDROGENASE (ACETYL-TRANSFERRING)] KINASE, MITOCHONDRIAL"/>
    <property type="match status" value="1"/>
</dbReference>
<feature type="region of interest" description="Disordered" evidence="2">
    <location>
        <begin position="651"/>
        <end position="678"/>
    </location>
</feature>
<keyword evidence="1" id="KW-0067">ATP-binding</keyword>
<accession>A0A086KDG9</accession>
<dbReference type="GO" id="GO:0005759">
    <property type="term" value="C:mitochondrial matrix"/>
    <property type="evidence" value="ECO:0007669"/>
    <property type="project" value="UniProtKB-SubCell"/>
</dbReference>
<dbReference type="OrthoDB" id="407390at2759"/>
<evidence type="ECO:0000313" key="5">
    <source>
        <dbReference type="Proteomes" id="UP000028828"/>
    </source>
</evidence>
<sequence>MQLSCGMSHLAFRVFSAAWRQGWKVSRRAPVSSRESIASSLTKTASEMPFLRGQKGLANAFLGRKAFFEFRLNTDSIGVSASRWEERVPTCLSPCFLSAWKGPDALWSARSRATCASSVPESPPNSLGLSEAVASKFTSARALEEGRLSLRTIWPASPPSGLAHDVGGAPWQGSQRILCTLATTGESAFQSYAERGRSSTGESSEEHVMKTFSESVTRSVALEEKRPVVCESVTCAGDTPEKPHAQGADLRLGDSRVSPAHLTSALWEIGVPWQRAAACLLTACLGFQRAGSRVARAQSVFLPANRATFSTGLFAPGRHPQLPFYQARRSFSSNSRGPRTTSMSFTIDRPSSFSFSFDTPNGSTPTVRTPGVALAETASLSRDQLVALVAEESRPGVLQRRMRFGWLLAPFPESAQEQSRMTEFLLRELRLRCAAQLSTLQAVGALLHEARTAVQNMLHPGESVRTPFPRFLFPFETRAPQQGDAAVALPLEGMLKFAHETLLQQYAILLLESKGEGRDLEAEVPQEPRRQRRALRLRQDFLAVIPSLRNLHARVLAQVVAGVRQQFQETAKVLAQLPAADRASILARYENQIETTIRDFLVRNVSLGVLLCHFDHLHHQLQARGPGSPLYSHRSFSDACDPGTCFRPHLPSVSPPAGPSFPAQGPDTGPSRPPGDARFTHSAAEALRGSGFGGCFEEKTETGGGSLPEIVGVMDRCCRPEAQLRAAIDQAQSLCREIAGDSAGVRVFAVETVGSGKASQDIRETSSSSSFSSSFEIPCVQRALEHHIVFPSPILRYVLAELLKNALKATLDKGEEAGGMRGETGCPESEETVDCVVLPVPGGVWIRISDRGVGMSSEKKRGIFNCLNKGDKAMNDAATLFMGGEVGTSCGCSPDTGEKGQKAAPTLERDTLQKRLESVRVSGCGVGLLLCRAYMQYFGGELLLRSSPGKGTDCFLFVPSLEKRSENLPATPVPPLRDEKEENADRGAGEEDFVGTTSRDGGTHSIPEELLDIGDATVRPNPRLHQVYVHWAKGEAGAVTTGFRAQ</sequence>
<evidence type="ECO:0000256" key="1">
    <source>
        <dbReference type="RuleBase" id="RU366032"/>
    </source>
</evidence>
<dbReference type="InterPro" id="IPR003594">
    <property type="entry name" value="HATPase_dom"/>
</dbReference>
<dbReference type="VEuPathDB" id="ToxoDB:TGP89_227050"/>
<dbReference type="GO" id="GO:0005524">
    <property type="term" value="F:ATP binding"/>
    <property type="evidence" value="ECO:0007669"/>
    <property type="project" value="UniProtKB-UniRule"/>
</dbReference>
<keyword evidence="1" id="KW-0808">Transferase</keyword>